<keyword evidence="2" id="KW-0472">Membrane</keyword>
<feature type="compositionally biased region" description="Basic and acidic residues" evidence="1">
    <location>
        <begin position="68"/>
        <end position="80"/>
    </location>
</feature>
<feature type="transmembrane region" description="Helical" evidence="2">
    <location>
        <begin position="12"/>
        <end position="31"/>
    </location>
</feature>
<evidence type="ECO:0000313" key="4">
    <source>
        <dbReference type="EMBL" id="SHE87162.1"/>
    </source>
</evidence>
<name>A0A0F5LVX2_9HYPH</name>
<dbReference type="STRING" id="1121477.SAMN02745223_01281"/>
<keyword evidence="2" id="KW-0812">Transmembrane</keyword>
<evidence type="ECO:0000256" key="2">
    <source>
        <dbReference type="SAM" id="Phobius"/>
    </source>
</evidence>
<dbReference type="RefSeq" id="WP_046133812.1">
    <property type="nucleotide sequence ID" value="NZ_FQVC01000003.1"/>
</dbReference>
<dbReference type="PATRIC" id="fig|1121477.3.peg.1597"/>
<evidence type="ECO:0000313" key="5">
    <source>
        <dbReference type="Proteomes" id="UP000033608"/>
    </source>
</evidence>
<dbReference type="AlphaFoldDB" id="A0A0F5LVX2"/>
<proteinExistence type="predicted"/>
<evidence type="ECO:0000313" key="6">
    <source>
        <dbReference type="Proteomes" id="UP000184533"/>
    </source>
</evidence>
<gene>
    <name evidence="4" type="ORF">SAMN02745223_01281</name>
    <name evidence="3" type="ORF">VW29_02715</name>
</gene>
<reference evidence="3 5" key="1">
    <citation type="submission" date="2015-03" db="EMBL/GenBank/DDBJ databases">
        <authorList>
            <person name="Hassan Y.I."/>
            <person name="Lepp D."/>
            <person name="Zhou T."/>
        </authorList>
    </citation>
    <scope>NUCLEOTIDE SEQUENCE [LARGE SCALE GENOMIC DNA]</scope>
    <source>
        <strain evidence="3 5">DSM 17137</strain>
    </source>
</reference>
<keyword evidence="2" id="KW-1133">Transmembrane helix</keyword>
<dbReference type="EMBL" id="FQVC01000003">
    <property type="protein sequence ID" value="SHE87162.1"/>
    <property type="molecule type" value="Genomic_DNA"/>
</dbReference>
<dbReference type="EMBL" id="LAJF01000036">
    <property type="protein sequence ID" value="KKB86483.1"/>
    <property type="molecule type" value="Genomic_DNA"/>
</dbReference>
<dbReference type="Proteomes" id="UP000033608">
    <property type="component" value="Unassembled WGS sequence"/>
</dbReference>
<protein>
    <submittedName>
        <fullName evidence="3">Uncharacterized protein</fullName>
    </submittedName>
</protein>
<sequence>MISWLAGPWAKVQAGLAIAGAVIVAIGIALLKGRAEGKRYMEAEQQRKRDALQEEYDRIDAGPVDPRGAYDRLRKREGGR</sequence>
<accession>A0A0F5LVX2</accession>
<reference evidence="4 6" key="2">
    <citation type="submission" date="2016-11" db="EMBL/GenBank/DDBJ databases">
        <authorList>
            <person name="Jaros S."/>
            <person name="Januszkiewicz K."/>
            <person name="Wedrychowicz H."/>
        </authorList>
    </citation>
    <scope>NUCLEOTIDE SEQUENCE [LARGE SCALE GENOMIC DNA]</scope>
    <source>
        <strain evidence="4 6">DSM 17137</strain>
    </source>
</reference>
<feature type="region of interest" description="Disordered" evidence="1">
    <location>
        <begin position="54"/>
        <end position="80"/>
    </location>
</feature>
<dbReference type="Proteomes" id="UP000184533">
    <property type="component" value="Unassembled WGS sequence"/>
</dbReference>
<organism evidence="3 5">
    <name type="scientific">Devosia limi DSM 17137</name>
    <dbReference type="NCBI Taxonomy" id="1121477"/>
    <lineage>
        <taxon>Bacteria</taxon>
        <taxon>Pseudomonadati</taxon>
        <taxon>Pseudomonadota</taxon>
        <taxon>Alphaproteobacteria</taxon>
        <taxon>Hyphomicrobiales</taxon>
        <taxon>Devosiaceae</taxon>
        <taxon>Devosia</taxon>
    </lineage>
</organism>
<evidence type="ECO:0000313" key="3">
    <source>
        <dbReference type="EMBL" id="KKB86483.1"/>
    </source>
</evidence>
<evidence type="ECO:0000256" key="1">
    <source>
        <dbReference type="SAM" id="MobiDB-lite"/>
    </source>
</evidence>
<keyword evidence="5" id="KW-1185">Reference proteome</keyword>